<dbReference type="EMBL" id="QRUP01000007">
    <property type="protein sequence ID" value="RGR74914.1"/>
    <property type="molecule type" value="Genomic_DNA"/>
</dbReference>
<dbReference type="SUPFAM" id="SSF52935">
    <property type="entry name" value="PK C-terminal domain-like"/>
    <property type="match status" value="1"/>
</dbReference>
<dbReference type="Proteomes" id="UP000284178">
    <property type="component" value="Unassembled WGS sequence"/>
</dbReference>
<organism evidence="1 2">
    <name type="scientific">Holdemania filiformis</name>
    <dbReference type="NCBI Taxonomy" id="61171"/>
    <lineage>
        <taxon>Bacteria</taxon>
        <taxon>Bacillati</taxon>
        <taxon>Bacillota</taxon>
        <taxon>Erysipelotrichia</taxon>
        <taxon>Erysipelotrichales</taxon>
        <taxon>Erysipelotrichaceae</taxon>
        <taxon>Holdemania</taxon>
    </lineage>
</organism>
<protein>
    <submittedName>
        <fullName evidence="1">Uncharacterized protein</fullName>
    </submittedName>
</protein>
<name>A0A412G3G3_9FIRM</name>
<sequence length="199" mass="20770">MLLFSQPGPHNTNAAAVEGIRKAKQLNTDLVFASSSGATARIIIAEARKQGFPGKLIDVRSVSDAQARGLNRMDAETKRELEAQGVVIVTAGHALSSGERGLSRQFSGVYPLEIMAATLRTLGQGVKVCFECAVMALDADMIEWGKPVVALGGTASGADTAVVITPGYSASILTTRIHEILCKPALMPDSGSSGRNSST</sequence>
<reference evidence="1 2" key="1">
    <citation type="submission" date="2018-08" db="EMBL/GenBank/DDBJ databases">
        <title>A genome reference for cultivated species of the human gut microbiota.</title>
        <authorList>
            <person name="Zou Y."/>
            <person name="Xue W."/>
            <person name="Luo G."/>
        </authorList>
    </citation>
    <scope>NUCLEOTIDE SEQUENCE [LARGE SCALE GENOMIC DNA]</scope>
    <source>
        <strain evidence="1 2">AF24-29</strain>
    </source>
</reference>
<gene>
    <name evidence="1" type="ORF">DWY25_07445</name>
</gene>
<dbReference type="AlphaFoldDB" id="A0A412G3G3"/>
<dbReference type="InterPro" id="IPR036918">
    <property type="entry name" value="Pyrv_Knase_C_sf"/>
</dbReference>
<keyword evidence="2" id="KW-1185">Reference proteome</keyword>
<dbReference type="RefSeq" id="WP_117894705.1">
    <property type="nucleotide sequence ID" value="NZ_CABJCV010000007.1"/>
</dbReference>
<comment type="caution">
    <text evidence="1">The sequence shown here is derived from an EMBL/GenBank/DDBJ whole genome shotgun (WGS) entry which is preliminary data.</text>
</comment>
<evidence type="ECO:0000313" key="2">
    <source>
        <dbReference type="Proteomes" id="UP000284178"/>
    </source>
</evidence>
<dbReference type="GeneID" id="83015239"/>
<accession>A0A412G3G3</accession>
<evidence type="ECO:0000313" key="1">
    <source>
        <dbReference type="EMBL" id="RGR74914.1"/>
    </source>
</evidence>
<proteinExistence type="predicted"/>
<dbReference type="Gene3D" id="3.40.1380.20">
    <property type="entry name" value="Pyruvate kinase, C-terminal domain"/>
    <property type="match status" value="1"/>
</dbReference>